<protein>
    <submittedName>
        <fullName evidence="1">Uncharacterized protein</fullName>
    </submittedName>
</protein>
<proteinExistence type="predicted"/>
<accession>A0A2P2R4C7</accession>
<sequence>MLHWCCYSQLVKLQVCSLE</sequence>
<dbReference type="EMBL" id="GGEC01093576">
    <property type="protein sequence ID" value="MBX74060.1"/>
    <property type="molecule type" value="Transcribed_RNA"/>
</dbReference>
<evidence type="ECO:0000313" key="1">
    <source>
        <dbReference type="EMBL" id="MBX74060.1"/>
    </source>
</evidence>
<organism evidence="1">
    <name type="scientific">Rhizophora mucronata</name>
    <name type="common">Asiatic mangrove</name>
    <dbReference type="NCBI Taxonomy" id="61149"/>
    <lineage>
        <taxon>Eukaryota</taxon>
        <taxon>Viridiplantae</taxon>
        <taxon>Streptophyta</taxon>
        <taxon>Embryophyta</taxon>
        <taxon>Tracheophyta</taxon>
        <taxon>Spermatophyta</taxon>
        <taxon>Magnoliopsida</taxon>
        <taxon>eudicotyledons</taxon>
        <taxon>Gunneridae</taxon>
        <taxon>Pentapetalae</taxon>
        <taxon>rosids</taxon>
        <taxon>fabids</taxon>
        <taxon>Malpighiales</taxon>
        <taxon>Rhizophoraceae</taxon>
        <taxon>Rhizophora</taxon>
    </lineage>
</organism>
<reference evidence="1" key="1">
    <citation type="submission" date="2018-02" db="EMBL/GenBank/DDBJ databases">
        <title>Rhizophora mucronata_Transcriptome.</title>
        <authorList>
            <person name="Meera S.P."/>
            <person name="Sreeshan A."/>
            <person name="Augustine A."/>
        </authorList>
    </citation>
    <scope>NUCLEOTIDE SEQUENCE</scope>
    <source>
        <tissue evidence="1">Leaf</tissue>
    </source>
</reference>
<dbReference type="AlphaFoldDB" id="A0A2P2R4C7"/>
<name>A0A2P2R4C7_RHIMU</name>